<dbReference type="AlphaFoldDB" id="A0A0L7LFS3"/>
<reference evidence="2 3" key="1">
    <citation type="journal article" date="2015" name="Genome Biol. Evol.">
        <title>The genome of winter moth (Operophtera brumata) provides a genomic perspective on sexual dimorphism and phenology.</title>
        <authorList>
            <person name="Derks M.F."/>
            <person name="Smit S."/>
            <person name="Salis L."/>
            <person name="Schijlen E."/>
            <person name="Bossers A."/>
            <person name="Mateman C."/>
            <person name="Pijl A.S."/>
            <person name="de Ridder D."/>
            <person name="Groenen M.A."/>
            <person name="Visser M.E."/>
            <person name="Megens H.J."/>
        </authorList>
    </citation>
    <scope>NUCLEOTIDE SEQUENCE [LARGE SCALE GENOMIC DNA]</scope>
    <source>
        <strain evidence="2">WM2013NL</strain>
        <tissue evidence="2">Head and thorax</tissue>
    </source>
</reference>
<dbReference type="Proteomes" id="UP000037510">
    <property type="component" value="Unassembled WGS sequence"/>
</dbReference>
<keyword evidence="3" id="KW-1185">Reference proteome</keyword>
<sequence length="217" mass="25261">MNCIRLLRLAERQTTNIFRITSVKTISGHHIKFTESQDRWRVRDGLSKEWQLIYKAPMEDILKYVTTYLTFSTATVALGSLYYGIFKYDTANWNIPIILGDDVVIANNGTECLVYLGTFIAFHIAVKVVLSKYVVRLYQNGDEYLAIFRGNTHNSIRKHNFHLKEFKKLNPTFVVSWGDARYGLGKKHGILLENYFKTSEYLNRLLHGNKALHEKEY</sequence>
<keyword evidence="1" id="KW-0812">Transmembrane</keyword>
<keyword evidence="1" id="KW-1133">Transmembrane helix</keyword>
<dbReference type="EMBL" id="JTDY01001315">
    <property type="protein sequence ID" value="KOB74224.1"/>
    <property type="molecule type" value="Genomic_DNA"/>
</dbReference>
<feature type="transmembrane region" description="Helical" evidence="1">
    <location>
        <begin position="113"/>
        <end position="130"/>
    </location>
</feature>
<evidence type="ECO:0000313" key="2">
    <source>
        <dbReference type="EMBL" id="KOB74224.1"/>
    </source>
</evidence>
<accession>A0A0L7LFS3</accession>
<keyword evidence="1" id="KW-0472">Membrane</keyword>
<dbReference type="STRING" id="104452.A0A0L7LFS3"/>
<evidence type="ECO:0000313" key="3">
    <source>
        <dbReference type="Proteomes" id="UP000037510"/>
    </source>
</evidence>
<evidence type="ECO:0000256" key="1">
    <source>
        <dbReference type="SAM" id="Phobius"/>
    </source>
</evidence>
<evidence type="ECO:0008006" key="4">
    <source>
        <dbReference type="Google" id="ProtNLM"/>
    </source>
</evidence>
<organism evidence="2 3">
    <name type="scientific">Operophtera brumata</name>
    <name type="common">Winter moth</name>
    <name type="synonym">Phalaena brumata</name>
    <dbReference type="NCBI Taxonomy" id="104452"/>
    <lineage>
        <taxon>Eukaryota</taxon>
        <taxon>Metazoa</taxon>
        <taxon>Ecdysozoa</taxon>
        <taxon>Arthropoda</taxon>
        <taxon>Hexapoda</taxon>
        <taxon>Insecta</taxon>
        <taxon>Pterygota</taxon>
        <taxon>Neoptera</taxon>
        <taxon>Endopterygota</taxon>
        <taxon>Lepidoptera</taxon>
        <taxon>Glossata</taxon>
        <taxon>Ditrysia</taxon>
        <taxon>Geometroidea</taxon>
        <taxon>Geometridae</taxon>
        <taxon>Larentiinae</taxon>
        <taxon>Operophtera</taxon>
    </lineage>
</organism>
<feature type="transmembrane region" description="Helical" evidence="1">
    <location>
        <begin position="61"/>
        <end position="85"/>
    </location>
</feature>
<protein>
    <recommendedName>
        <fullName evidence="4">Transmembrane protein 186</fullName>
    </recommendedName>
</protein>
<gene>
    <name evidence="2" type="ORF">OBRU01_07927</name>
</gene>
<name>A0A0L7LFS3_OPEBR</name>
<proteinExistence type="predicted"/>
<comment type="caution">
    <text evidence="2">The sequence shown here is derived from an EMBL/GenBank/DDBJ whole genome shotgun (WGS) entry which is preliminary data.</text>
</comment>